<keyword evidence="6 11" id="KW-1133">Transmembrane helix</keyword>
<dbReference type="PANTHER" id="PTHR46332:SF5">
    <property type="entry name" value="ASPARTATE BETA-HYDROXYLASE DOMAIN CONTAINING 2"/>
    <property type="match status" value="1"/>
</dbReference>
<dbReference type="SMART" id="SM00054">
    <property type="entry name" value="EFh"/>
    <property type="match status" value="2"/>
</dbReference>
<dbReference type="SUPFAM" id="SSF47473">
    <property type="entry name" value="EF-hand"/>
    <property type="match status" value="1"/>
</dbReference>
<dbReference type="InterPro" id="IPR007803">
    <property type="entry name" value="Asp/Arg/Pro-Hydrxlase"/>
</dbReference>
<evidence type="ECO:0000256" key="5">
    <source>
        <dbReference type="ARBA" id="ARBA00022964"/>
    </source>
</evidence>
<feature type="transmembrane region" description="Helical" evidence="11">
    <location>
        <begin position="382"/>
        <end position="401"/>
    </location>
</feature>
<organism evidence="13 14">
    <name type="scientific">Symbiodinium microadriaticum</name>
    <name type="common">Dinoflagellate</name>
    <name type="synonym">Zooxanthella microadriatica</name>
    <dbReference type="NCBI Taxonomy" id="2951"/>
    <lineage>
        <taxon>Eukaryota</taxon>
        <taxon>Sar</taxon>
        <taxon>Alveolata</taxon>
        <taxon>Dinophyceae</taxon>
        <taxon>Suessiales</taxon>
        <taxon>Symbiodiniaceae</taxon>
        <taxon>Symbiodinium</taxon>
    </lineage>
</organism>
<evidence type="ECO:0000256" key="8">
    <source>
        <dbReference type="ARBA" id="ARBA00023136"/>
    </source>
</evidence>
<feature type="region of interest" description="Disordered" evidence="10">
    <location>
        <begin position="753"/>
        <end position="924"/>
    </location>
</feature>
<dbReference type="Gene3D" id="1.10.287.70">
    <property type="match status" value="1"/>
</dbReference>
<evidence type="ECO:0000313" key="14">
    <source>
        <dbReference type="Proteomes" id="UP000186817"/>
    </source>
</evidence>
<protein>
    <submittedName>
        <fullName evidence="13">Aspartyl/asparaginyl beta-hydroxylase</fullName>
    </submittedName>
</protein>
<dbReference type="Gene3D" id="1.10.238.10">
    <property type="entry name" value="EF-hand"/>
    <property type="match status" value="1"/>
</dbReference>
<dbReference type="PROSITE" id="PS00018">
    <property type="entry name" value="EF_HAND_1"/>
    <property type="match status" value="2"/>
</dbReference>
<dbReference type="Pfam" id="PF00520">
    <property type="entry name" value="Ion_trans"/>
    <property type="match status" value="1"/>
</dbReference>
<dbReference type="InterPro" id="IPR002048">
    <property type="entry name" value="EF_hand_dom"/>
</dbReference>
<dbReference type="InterPro" id="IPR005821">
    <property type="entry name" value="Ion_trans_dom"/>
</dbReference>
<dbReference type="CDD" id="cd00051">
    <property type="entry name" value="EFh"/>
    <property type="match status" value="1"/>
</dbReference>
<feature type="transmembrane region" description="Helical" evidence="11">
    <location>
        <begin position="528"/>
        <end position="553"/>
    </location>
</feature>
<feature type="compositionally biased region" description="Polar residues" evidence="10">
    <location>
        <begin position="813"/>
        <end position="822"/>
    </location>
</feature>
<evidence type="ECO:0000256" key="9">
    <source>
        <dbReference type="SAM" id="Coils"/>
    </source>
</evidence>
<dbReference type="InterPro" id="IPR011992">
    <property type="entry name" value="EF-hand-dom_pair"/>
</dbReference>
<evidence type="ECO:0000313" key="13">
    <source>
        <dbReference type="EMBL" id="OLP90986.1"/>
    </source>
</evidence>
<keyword evidence="8 11" id="KW-0472">Membrane</keyword>
<keyword evidence="9" id="KW-0175">Coiled coil</keyword>
<proteinExistence type="inferred from homology"/>
<feature type="compositionally biased region" description="Basic and acidic residues" evidence="10">
    <location>
        <begin position="753"/>
        <end position="774"/>
    </location>
</feature>
<gene>
    <name evidence="13" type="primary">ASPH</name>
    <name evidence="13" type="ORF">AK812_SmicGene27372</name>
</gene>
<keyword evidence="7" id="KW-0560">Oxidoreductase</keyword>
<comment type="similarity">
    <text evidence="2">Belongs to the aspartyl/asparaginyl beta-hydroxylase family.</text>
</comment>
<dbReference type="Gene3D" id="1.20.120.350">
    <property type="entry name" value="Voltage-gated potassium channels. Chain C"/>
    <property type="match status" value="1"/>
</dbReference>
<dbReference type="InterPro" id="IPR018247">
    <property type="entry name" value="EF_Hand_1_Ca_BS"/>
</dbReference>
<name>A0A1Q9D787_SYMMI</name>
<dbReference type="GO" id="GO:0005216">
    <property type="term" value="F:monoatomic ion channel activity"/>
    <property type="evidence" value="ECO:0007669"/>
    <property type="project" value="InterPro"/>
</dbReference>
<feature type="transmembrane region" description="Helical" evidence="11">
    <location>
        <begin position="453"/>
        <end position="474"/>
    </location>
</feature>
<feature type="coiled-coil region" evidence="9">
    <location>
        <begin position="701"/>
        <end position="735"/>
    </location>
</feature>
<reference evidence="13 14" key="1">
    <citation type="submission" date="2016-02" db="EMBL/GenBank/DDBJ databases">
        <title>Genome analysis of coral dinoflagellate symbionts highlights evolutionary adaptations to a symbiotic lifestyle.</title>
        <authorList>
            <person name="Aranda M."/>
            <person name="Li Y."/>
            <person name="Liew Y.J."/>
            <person name="Baumgarten S."/>
            <person name="Simakov O."/>
            <person name="Wilson M."/>
            <person name="Piel J."/>
            <person name="Ashoor H."/>
            <person name="Bougouffa S."/>
            <person name="Bajic V.B."/>
            <person name="Ryu T."/>
            <person name="Ravasi T."/>
            <person name="Bayer T."/>
            <person name="Micklem G."/>
            <person name="Kim H."/>
            <person name="Bhak J."/>
            <person name="Lajeunesse T.C."/>
            <person name="Voolstra C.R."/>
        </authorList>
    </citation>
    <scope>NUCLEOTIDE SEQUENCE [LARGE SCALE GENOMIC DNA]</scope>
    <source>
        <strain evidence="13 14">CCMP2467</strain>
    </source>
</reference>
<dbReference type="PROSITE" id="PS50222">
    <property type="entry name" value="EF_HAND_2"/>
    <property type="match status" value="2"/>
</dbReference>
<dbReference type="SUPFAM" id="SSF51197">
    <property type="entry name" value="Clavaminate synthase-like"/>
    <property type="match status" value="1"/>
</dbReference>
<evidence type="ECO:0000256" key="4">
    <source>
        <dbReference type="ARBA" id="ARBA00022837"/>
    </source>
</evidence>
<dbReference type="GO" id="GO:0051213">
    <property type="term" value="F:dioxygenase activity"/>
    <property type="evidence" value="ECO:0007669"/>
    <property type="project" value="UniProtKB-KW"/>
</dbReference>
<dbReference type="InterPro" id="IPR027359">
    <property type="entry name" value="Volt_channel_dom_sf"/>
</dbReference>
<accession>A0A1Q9D787</accession>
<feature type="compositionally biased region" description="Polar residues" evidence="10">
    <location>
        <begin position="1424"/>
        <end position="1440"/>
    </location>
</feature>
<sequence>MHRSARAPCQTAHPVDGTKCLVQLARRVDCGCKRFTYCLDYQRLEGLLPFEVFFAQLPPRTKIAPHSDNLNYILTLHLALQLEPGGCSLQVGHRTRQWEEGEVLVFDATFSNSAINESDQSLYALVVRFWHPGLCGEERKALQLSHLLLSHVLAADADSDQALVDDWDQEEPSRALPTTRNTACESVAQEKGVQMCDTARAKGRFTGVLVTRRDYEFQFIDRSLSAFLAPWQQLSPAEGPCSDEVLTAGMATEFVGLQPEPETIGQAAEEQAPKGLRSMPSAVSTMAKPGDRDRASAVNALNAQDSAQLEEPPRIEELFVASALFETSCGMVILLSVLAIAWEIDDVFVPQFRQFLESGVTGFFLAEWIVRLKANGWRMLGPLGIFDTFLVWVPGVLAVWILQPSIQDGSTDFLKVVRTIRMLRLLRIVLFFKHFKAFQDLFKLVRGLLSSGSTLLSAMGLIAATLYTFAIFAIDLIGNQDQTGASDDVKEAQNLFKGLFQTMVTLMRFMHGDDCQGILDVLTTRQPWIWVFLWLFTSLSSYVLLNLVTAVIVQQALEMSSADEADLAKQLQAQREEDMRELEGMFKMLDEDQSGQVSLEEFMQAFKIKEVKTKMTLLGLKEAEMLDLFRLLDTDGEGELSLEEFMQGMSQLKGEARNKDMLLLEKSIERLGVKLHKLEECDPADLAFKNAFDAETGTNLRQTFEQIKDNIDERLTQAEADVQEVVDLLSRLSEEFKALPPWLDVKKLLAKDDKAQVQPPRGREASASRQRESLVSDSTAGGEGGAGPQPVQRGSLLSESTVEAEGRRPAPTQRGSLFSESTVEGEGKDRPYAVARRRTAPVPVQRGSLFSDASGAEGRTAPVPAQRGSLFSDASGAEGAAPLAPARRGSLFSDPSQAQTPGSPGLSPKRAGRRSSDSSVARRRGRGSLFGEELGGFAFLKVTVTVSSPEVGSRQPLEDRCSVMTPDDENLPWKLWLADTHHVCAIHGVPRQDRVASYALLASHETGIERNQGRIYMAGGDVQEELSGIGADVTFFLYQDANGLGAMNVRAATPDAASRLTAPAQHKGGYGHATGGAGRLQWNASSNQPTAKTPRLTPKGYGGGYAPVTRGSVEPHDRVLERVHTALHKSVNKATKKIADQEKDWDQAELCKRIVRYLYKGAQAPEVLTLHWHQAAEQFVDTAMQGFTASCGDKPWFFEMDLTSAFGMAFWEILSGSGQRAQWSEVEAVLNSKYEQLMDLSLLEKAMWDSAGALIPDQEPLRNKLYKALKAGHGIALKEATEAPRMGDLQRVELFTKAWVDSAINKSYSVLEQAEGNLMNEDSVVQLFQELVAPFGEEHPFSCIPAVLTQSIGRPPKDWDFLQEVVRQFFLLWNHPQKNGADAGYGPRRSFKRPYEALSAPGRPTKGKGRGSQAASRQPLRAQPTGNQVAANLADSSEQVINEEAKGIDSTMDDPVAKALMEQVAAAEAAAAG</sequence>
<dbReference type="Pfam" id="PF05118">
    <property type="entry name" value="Asp_Arg_Hydrox"/>
    <property type="match status" value="1"/>
</dbReference>
<evidence type="ECO:0000259" key="12">
    <source>
        <dbReference type="PROSITE" id="PS50222"/>
    </source>
</evidence>
<dbReference type="InterPro" id="IPR027443">
    <property type="entry name" value="IPNS-like_sf"/>
</dbReference>
<comment type="caution">
    <text evidence="13">The sequence shown here is derived from an EMBL/GenBank/DDBJ whole genome shotgun (WGS) entry which is preliminary data.</text>
</comment>
<comment type="subcellular location">
    <subcellularLocation>
        <location evidence="1">Membrane</location>
        <topology evidence="1">Multi-pass membrane protein</topology>
    </subcellularLocation>
</comment>
<feature type="domain" description="EF-hand" evidence="12">
    <location>
        <begin position="620"/>
        <end position="655"/>
    </location>
</feature>
<dbReference type="OrthoDB" id="427950at2759"/>
<dbReference type="Proteomes" id="UP000186817">
    <property type="component" value="Unassembled WGS sequence"/>
</dbReference>
<dbReference type="GO" id="GO:0005509">
    <property type="term" value="F:calcium ion binding"/>
    <property type="evidence" value="ECO:0007669"/>
    <property type="project" value="InterPro"/>
</dbReference>
<dbReference type="GO" id="GO:0016020">
    <property type="term" value="C:membrane"/>
    <property type="evidence" value="ECO:0007669"/>
    <property type="project" value="UniProtKB-SubCell"/>
</dbReference>
<keyword evidence="5" id="KW-0223">Dioxygenase</keyword>
<evidence type="ECO:0000256" key="3">
    <source>
        <dbReference type="ARBA" id="ARBA00022692"/>
    </source>
</evidence>
<dbReference type="Pfam" id="PF13499">
    <property type="entry name" value="EF-hand_7"/>
    <property type="match status" value="1"/>
</dbReference>
<dbReference type="SUPFAM" id="SSF81324">
    <property type="entry name" value="Voltage-gated potassium channels"/>
    <property type="match status" value="1"/>
</dbReference>
<evidence type="ECO:0000256" key="10">
    <source>
        <dbReference type="SAM" id="MobiDB-lite"/>
    </source>
</evidence>
<evidence type="ECO:0000256" key="1">
    <source>
        <dbReference type="ARBA" id="ARBA00004141"/>
    </source>
</evidence>
<evidence type="ECO:0000256" key="6">
    <source>
        <dbReference type="ARBA" id="ARBA00022989"/>
    </source>
</evidence>
<evidence type="ECO:0000256" key="11">
    <source>
        <dbReference type="SAM" id="Phobius"/>
    </source>
</evidence>
<dbReference type="EMBL" id="LSRX01000685">
    <property type="protein sequence ID" value="OLP90986.1"/>
    <property type="molecule type" value="Genomic_DNA"/>
</dbReference>
<keyword evidence="14" id="KW-1185">Reference proteome</keyword>
<evidence type="ECO:0000256" key="7">
    <source>
        <dbReference type="ARBA" id="ARBA00023002"/>
    </source>
</evidence>
<evidence type="ECO:0000256" key="2">
    <source>
        <dbReference type="ARBA" id="ARBA00007730"/>
    </source>
</evidence>
<keyword evidence="3 11" id="KW-0812">Transmembrane</keyword>
<dbReference type="Gene3D" id="2.60.120.330">
    <property type="entry name" value="B-lactam Antibiotic, Isopenicillin N Synthase, Chain"/>
    <property type="match status" value="1"/>
</dbReference>
<keyword evidence="4" id="KW-0106">Calcium</keyword>
<feature type="region of interest" description="Disordered" evidence="10">
    <location>
        <begin position="1395"/>
        <end position="1449"/>
    </location>
</feature>
<feature type="domain" description="EF-hand" evidence="12">
    <location>
        <begin position="577"/>
        <end position="612"/>
    </location>
</feature>
<dbReference type="InterPro" id="IPR051821">
    <property type="entry name" value="Asp/Asn_beta-hydroxylase"/>
</dbReference>
<dbReference type="PANTHER" id="PTHR46332">
    <property type="entry name" value="ASPARTATE BETA-HYDROXYLASE DOMAIN-CONTAINING PROTEIN 2"/>
    <property type="match status" value="1"/>
</dbReference>
<feature type="compositionally biased region" description="Polar residues" evidence="10">
    <location>
        <begin position="893"/>
        <end position="902"/>
    </location>
</feature>